<evidence type="ECO:0000256" key="2">
    <source>
        <dbReference type="SAM" id="SignalP"/>
    </source>
</evidence>
<dbReference type="RefSeq" id="XP_052947868.1">
    <property type="nucleotide sequence ID" value="XM_053092007.1"/>
</dbReference>
<feature type="compositionally biased region" description="Low complexity" evidence="1">
    <location>
        <begin position="166"/>
        <end position="177"/>
    </location>
</feature>
<gene>
    <name evidence="3" type="ORF">MKK02DRAFT_42478</name>
</gene>
<dbReference type="Proteomes" id="UP001164286">
    <property type="component" value="Unassembled WGS sequence"/>
</dbReference>
<dbReference type="AlphaFoldDB" id="A0AA38HD01"/>
<sequence length="283" mass="27729">MPSYSAILLSVLVPALTMAAPHQPQERAGGAIGDVFAGAPISNIVVKADNVAQCQTAYISWTGANDPVSLFIALGGLYVGETPVTTLSEISGGSTTWLVNQPAGKTLEFRVTDAKGSVAYIQNIKVGAGDSWCLGGTAAGSSSAGGSASPSSSAWVSPFPAAWSESPSPSAVWSEAEQNTAAATTDSPAPRVAAATSSTTPSFSSTTARTTSTSRSSISTSASTFTSMTVPTSSTSTTPSATLAGAGAAASASRTGGASRVNLAGSGAAAVLAAGAMILGLAI</sequence>
<dbReference type="GeneID" id="77731212"/>
<feature type="chain" id="PRO_5041311920" evidence="2">
    <location>
        <begin position="20"/>
        <end position="283"/>
    </location>
</feature>
<organism evidence="3 4">
    <name type="scientific">Dioszegia hungarica</name>
    <dbReference type="NCBI Taxonomy" id="4972"/>
    <lineage>
        <taxon>Eukaryota</taxon>
        <taxon>Fungi</taxon>
        <taxon>Dikarya</taxon>
        <taxon>Basidiomycota</taxon>
        <taxon>Agaricomycotina</taxon>
        <taxon>Tremellomycetes</taxon>
        <taxon>Tremellales</taxon>
        <taxon>Bulleribasidiaceae</taxon>
        <taxon>Dioszegia</taxon>
    </lineage>
</organism>
<evidence type="ECO:0000313" key="3">
    <source>
        <dbReference type="EMBL" id="KAI9638091.1"/>
    </source>
</evidence>
<proteinExistence type="predicted"/>
<evidence type="ECO:0000313" key="4">
    <source>
        <dbReference type="Proteomes" id="UP001164286"/>
    </source>
</evidence>
<name>A0AA38HD01_9TREE</name>
<dbReference type="EMBL" id="JAKWFO010000003">
    <property type="protein sequence ID" value="KAI9638091.1"/>
    <property type="molecule type" value="Genomic_DNA"/>
</dbReference>
<comment type="caution">
    <text evidence="3">The sequence shown here is derived from an EMBL/GenBank/DDBJ whole genome shotgun (WGS) entry which is preliminary data.</text>
</comment>
<feature type="region of interest" description="Disordered" evidence="1">
    <location>
        <begin position="166"/>
        <end position="242"/>
    </location>
</feature>
<evidence type="ECO:0000256" key="1">
    <source>
        <dbReference type="SAM" id="MobiDB-lite"/>
    </source>
</evidence>
<feature type="signal peptide" evidence="2">
    <location>
        <begin position="1"/>
        <end position="19"/>
    </location>
</feature>
<protein>
    <submittedName>
        <fullName evidence="3">Uncharacterized protein</fullName>
    </submittedName>
</protein>
<feature type="compositionally biased region" description="Low complexity" evidence="1">
    <location>
        <begin position="187"/>
        <end position="242"/>
    </location>
</feature>
<reference evidence="3" key="1">
    <citation type="journal article" date="2022" name="G3 (Bethesda)">
        <title>High quality genome of the basidiomycete yeast Dioszegia hungarica PDD-24b-2 isolated from cloud water.</title>
        <authorList>
            <person name="Jarrige D."/>
            <person name="Haridas S."/>
            <person name="Bleykasten-Grosshans C."/>
            <person name="Joly M."/>
            <person name="Nadalig T."/>
            <person name="Sancelme M."/>
            <person name="Vuilleumier S."/>
            <person name="Grigoriev I.V."/>
            <person name="Amato P."/>
            <person name="Bringel F."/>
        </authorList>
    </citation>
    <scope>NUCLEOTIDE SEQUENCE</scope>
    <source>
        <strain evidence="3">PDD-24b-2</strain>
    </source>
</reference>
<keyword evidence="4" id="KW-1185">Reference proteome</keyword>
<keyword evidence="2" id="KW-0732">Signal</keyword>
<accession>A0AA38HD01</accession>